<evidence type="ECO:0000313" key="3">
    <source>
        <dbReference type="Proteomes" id="UP000515847"/>
    </source>
</evidence>
<reference evidence="2 3" key="1">
    <citation type="journal article" date="2019" name="Front. Microbiol.">
        <title>Thermoanaerosceptrum fracticalcis gen. nov. sp. nov., a Novel Fumarate-Fermenting Microorganism From a Deep Fractured Carbonate Aquifer of the US Great Basin.</title>
        <authorList>
            <person name="Hamilton-Brehm S.D."/>
            <person name="Stewart L.E."/>
            <person name="Zavarin M."/>
            <person name="Caldwell M."/>
            <person name="Lawson P.A."/>
            <person name="Onstott T.C."/>
            <person name="Grzymski J."/>
            <person name="Neveux I."/>
            <person name="Lollar B.S."/>
            <person name="Russell C.E."/>
            <person name="Moser D.P."/>
        </authorList>
    </citation>
    <scope>NUCLEOTIDE SEQUENCE [LARGE SCALE GENOMIC DNA]</scope>
    <source>
        <strain evidence="2 3">DRI-13</strain>
    </source>
</reference>
<sequence>MTMITKDMSIMEIVQNYPRAREILVRYGMGCGACLGASLESLEKGAKIHKVDLTKLLAELNEVENK</sequence>
<dbReference type="NCBIfam" id="TIGR03980">
    <property type="entry name" value="prismane_assoc"/>
    <property type="match status" value="1"/>
</dbReference>
<keyword evidence="3" id="KW-1185">Reference proteome</keyword>
<dbReference type="PANTHER" id="PTHR39341">
    <property type="entry name" value="BSL7085 PROTEIN"/>
    <property type="match status" value="1"/>
</dbReference>
<dbReference type="Pfam" id="PF08984">
    <property type="entry name" value="DUF1858"/>
    <property type="match status" value="1"/>
</dbReference>
<dbReference type="OrthoDB" id="15017at2"/>
<dbReference type="AlphaFoldDB" id="A0A7G6E1L3"/>
<dbReference type="InterPro" id="IPR038062">
    <property type="entry name" value="ScdA-like_N_sf"/>
</dbReference>
<feature type="domain" description="DUF1858" evidence="1">
    <location>
        <begin position="4"/>
        <end position="56"/>
    </location>
</feature>
<evidence type="ECO:0000259" key="1">
    <source>
        <dbReference type="Pfam" id="PF08984"/>
    </source>
</evidence>
<gene>
    <name evidence="2" type="ORF">BR63_06350</name>
</gene>
<dbReference type="KEGG" id="tfr:BR63_06350"/>
<dbReference type="EMBL" id="CP045798">
    <property type="protein sequence ID" value="QNB45967.1"/>
    <property type="molecule type" value="Genomic_DNA"/>
</dbReference>
<protein>
    <submittedName>
        <fullName evidence="2">DUF1858 domain-containing protein</fullName>
    </submittedName>
</protein>
<accession>A0A7G6E1L3</accession>
<proteinExistence type="predicted"/>
<organism evidence="2 3">
    <name type="scientific">Thermanaerosceptrum fracticalcis</name>
    <dbReference type="NCBI Taxonomy" id="1712410"/>
    <lineage>
        <taxon>Bacteria</taxon>
        <taxon>Bacillati</taxon>
        <taxon>Bacillota</taxon>
        <taxon>Clostridia</taxon>
        <taxon>Eubacteriales</taxon>
        <taxon>Peptococcaceae</taxon>
        <taxon>Thermanaerosceptrum</taxon>
    </lineage>
</organism>
<dbReference type="Proteomes" id="UP000515847">
    <property type="component" value="Chromosome"/>
</dbReference>
<dbReference type="SUPFAM" id="SSF140683">
    <property type="entry name" value="SP0561-like"/>
    <property type="match status" value="1"/>
</dbReference>
<dbReference type="Gene3D" id="1.10.3910.10">
    <property type="entry name" value="SP0561-like"/>
    <property type="match status" value="1"/>
</dbReference>
<dbReference type="PANTHER" id="PTHR39341:SF1">
    <property type="entry name" value="DUF1858 DOMAIN-CONTAINING PROTEIN"/>
    <property type="match status" value="1"/>
</dbReference>
<dbReference type="InterPro" id="IPR023883">
    <property type="entry name" value="CHP03980_redox-disulphide"/>
</dbReference>
<dbReference type="InterPro" id="IPR015077">
    <property type="entry name" value="DUF1858"/>
</dbReference>
<name>A0A7G6E1L3_THEFR</name>
<evidence type="ECO:0000313" key="2">
    <source>
        <dbReference type="EMBL" id="QNB45967.1"/>
    </source>
</evidence>